<feature type="non-terminal residue" evidence="2">
    <location>
        <position position="1"/>
    </location>
</feature>
<dbReference type="PANTHER" id="PTHR48190">
    <property type="entry name" value="PROGRAMMED CELL DEATH PROTEIN 7"/>
    <property type="match status" value="1"/>
</dbReference>
<accession>T2M9Z5</accession>
<reference evidence="2" key="1">
    <citation type="journal article" date="2013" name="Genome Biol. Evol.">
        <title>Punctuated emergences of genetic and phenotypic innovations in eumetazoan, bilaterian, euteleostome, and hominidae ancestors.</title>
        <authorList>
            <person name="Wenger Y."/>
            <person name="Galliot B."/>
        </authorList>
    </citation>
    <scope>NUCLEOTIDE SEQUENCE</scope>
    <source>
        <tissue evidence="2">Whole animals</tissue>
    </source>
</reference>
<feature type="coiled-coil region" evidence="1">
    <location>
        <begin position="473"/>
        <end position="514"/>
    </location>
</feature>
<evidence type="ECO:0000313" key="2">
    <source>
        <dbReference type="EMBL" id="CDG68730.1"/>
    </source>
</evidence>
<sequence length="595" mass="70339">FLKMENLNNFPNDRHLFTEHPNVSNTFNPLQIPYNQLHGTNRLHFDQPPGINQIPFNLPNGNNQRFSNQPIDFPLYSSPNYNNIPNFTFQQAHFPMVPEHSPNYPGIEPFFRRDPRAGYMQMNSFPRAQKPSFRAQDFQNNSLPKTNTNNRQQNFKVFGFEEGNQRNVHSSPEQWHTIQPLQFSTDLKQSNNCVPNLFVNQVDIFPSPIPTHLDAMPIPSSFMSVPGNQQNLNFQNLPPNKNFTNHKSIVSKDNQNDFKENIVSMVESWLKTRQNGTKKEQKKILKIFEYKDLLKEYITLMNTIRDHSNSLAENITMNESQWQVHVAEGKIYKEKLLQMKDQLFDEAQIKVISEKLKARKKKRERARRRKKQESEEYLANISKRMKLHEQIDDAIHKKQMEILRQKMVDNLKNEAGESLVEVKRKQYETDERIAVFQLLKDLRDLRKETSIYKGILPTENENISFDGTVSKAIELLKKQRKIYEDEEKALRVLREEETEEFNRLENEKQKKRKQNRRMDLYTFDPMIPFRMYWLQAEESLAALIHIRNLWDFYLAPSDSLKSSRIPEGFINAAPPSSSEWRKYLIKTKPNKSTYK</sequence>
<organism evidence="2">
    <name type="scientific">Hydra vulgaris</name>
    <name type="common">Hydra</name>
    <name type="synonym">Hydra attenuata</name>
    <dbReference type="NCBI Taxonomy" id="6087"/>
    <lineage>
        <taxon>Eukaryota</taxon>
        <taxon>Metazoa</taxon>
        <taxon>Cnidaria</taxon>
        <taxon>Hydrozoa</taxon>
        <taxon>Hydroidolina</taxon>
        <taxon>Anthoathecata</taxon>
        <taxon>Aplanulata</taxon>
        <taxon>Hydridae</taxon>
        <taxon>Hydra</taxon>
    </lineage>
</organism>
<keyword evidence="1" id="KW-0175">Coiled coil</keyword>
<dbReference type="EMBL" id="HAAD01002498">
    <property type="protein sequence ID" value="CDG68730.1"/>
    <property type="molecule type" value="mRNA"/>
</dbReference>
<gene>
    <name evidence="2" type="primary">PDCD7</name>
</gene>
<dbReference type="PANTHER" id="PTHR48190:SF2">
    <property type="entry name" value="PROGRAMMED CELL DEATH PROTEIN 7"/>
    <property type="match status" value="1"/>
</dbReference>
<dbReference type="InterPro" id="IPR052831">
    <property type="entry name" value="Apoptosis_promoter"/>
</dbReference>
<dbReference type="OrthoDB" id="2289628at2759"/>
<protein>
    <submittedName>
        <fullName evidence="2">Programmed cell death protein 7</fullName>
    </submittedName>
</protein>
<name>T2M9Z5_HYDVU</name>
<dbReference type="AlphaFoldDB" id="T2M9Z5"/>
<proteinExistence type="evidence at transcript level"/>
<evidence type="ECO:0000256" key="1">
    <source>
        <dbReference type="SAM" id="Coils"/>
    </source>
</evidence>
<dbReference type="GO" id="GO:0005689">
    <property type="term" value="C:U12-type spliceosomal complex"/>
    <property type="evidence" value="ECO:0007669"/>
    <property type="project" value="TreeGrafter"/>
</dbReference>
<dbReference type="Pfam" id="PF16021">
    <property type="entry name" value="PDCD7"/>
    <property type="match status" value="1"/>
</dbReference>
<dbReference type="InterPro" id="IPR031974">
    <property type="entry name" value="PDCD7"/>
</dbReference>
<feature type="coiled-coil region" evidence="1">
    <location>
        <begin position="349"/>
        <end position="376"/>
    </location>
</feature>